<dbReference type="Pfam" id="PF02558">
    <property type="entry name" value="ApbA"/>
    <property type="match status" value="1"/>
</dbReference>
<dbReference type="InterPro" id="IPR013332">
    <property type="entry name" value="KPR_N"/>
</dbReference>
<proteinExistence type="predicted"/>
<dbReference type="Proteomes" id="UP000054350">
    <property type="component" value="Unassembled WGS sequence"/>
</dbReference>
<evidence type="ECO:0000259" key="1">
    <source>
        <dbReference type="Pfam" id="PF02558"/>
    </source>
</evidence>
<evidence type="ECO:0000313" key="3">
    <source>
        <dbReference type="Proteomes" id="UP000054350"/>
    </source>
</evidence>
<feature type="domain" description="Ketopantoate reductase N-terminal" evidence="1">
    <location>
        <begin position="68"/>
        <end position="140"/>
    </location>
</feature>
<dbReference type="InterPro" id="IPR036291">
    <property type="entry name" value="NAD(P)-bd_dom_sf"/>
</dbReference>
<dbReference type="EMBL" id="GG745348">
    <property type="protein sequence ID" value="KNE65828.1"/>
    <property type="molecule type" value="Genomic_DNA"/>
</dbReference>
<dbReference type="Gene3D" id="3.40.50.720">
    <property type="entry name" value="NAD(P)-binding Rossmann-like Domain"/>
    <property type="match status" value="1"/>
</dbReference>
<dbReference type="OrthoDB" id="73846at2759"/>
<dbReference type="AlphaFoldDB" id="A0A0L0STG9"/>
<dbReference type="VEuPathDB" id="FungiDB:AMAG_19219"/>
<accession>A0A0L0STG9</accession>
<name>A0A0L0STG9_ALLM3</name>
<dbReference type="SUPFAM" id="SSF51735">
    <property type="entry name" value="NAD(P)-binding Rossmann-fold domains"/>
    <property type="match status" value="1"/>
</dbReference>
<sequence length="150" mass="15612">MSIAPKRIAIVGAGSIGCLLGLHLTRRLAPVVVRTIPSPEPAPTIDPGLDLITFLTRTPSPSTVTIHVSEQQAGSTVAYLARTALNTASDAFDAVVVTTKAQDTLNAVRPLVESGAVTSATALALVQNGYGQHTELADKAHGRARARRDP</sequence>
<reference evidence="2 3" key="1">
    <citation type="submission" date="2009-11" db="EMBL/GenBank/DDBJ databases">
        <title>Annotation of Allomyces macrogynus ATCC 38327.</title>
        <authorList>
            <consortium name="The Broad Institute Genome Sequencing Platform"/>
            <person name="Russ C."/>
            <person name="Cuomo C."/>
            <person name="Burger G."/>
            <person name="Gray M.W."/>
            <person name="Holland P.W.H."/>
            <person name="King N."/>
            <person name="Lang F.B.F."/>
            <person name="Roger A.J."/>
            <person name="Ruiz-Trillo I."/>
            <person name="Young S.K."/>
            <person name="Zeng Q."/>
            <person name="Gargeya S."/>
            <person name="Fitzgerald M."/>
            <person name="Haas B."/>
            <person name="Abouelleil A."/>
            <person name="Alvarado L."/>
            <person name="Arachchi H.M."/>
            <person name="Berlin A."/>
            <person name="Chapman S.B."/>
            <person name="Gearin G."/>
            <person name="Goldberg J."/>
            <person name="Griggs A."/>
            <person name="Gujja S."/>
            <person name="Hansen M."/>
            <person name="Heiman D."/>
            <person name="Howarth C."/>
            <person name="Larimer J."/>
            <person name="Lui A."/>
            <person name="MacDonald P.J.P."/>
            <person name="McCowen C."/>
            <person name="Montmayeur A."/>
            <person name="Murphy C."/>
            <person name="Neiman D."/>
            <person name="Pearson M."/>
            <person name="Priest M."/>
            <person name="Roberts A."/>
            <person name="Saif S."/>
            <person name="Shea T."/>
            <person name="Sisk P."/>
            <person name="Stolte C."/>
            <person name="Sykes S."/>
            <person name="Wortman J."/>
            <person name="Nusbaum C."/>
            <person name="Birren B."/>
        </authorList>
    </citation>
    <scope>NUCLEOTIDE SEQUENCE [LARGE SCALE GENOMIC DNA]</scope>
    <source>
        <strain evidence="2 3">ATCC 38327</strain>
    </source>
</reference>
<reference evidence="3" key="2">
    <citation type="submission" date="2009-11" db="EMBL/GenBank/DDBJ databases">
        <title>The Genome Sequence of Allomyces macrogynus strain ATCC 38327.</title>
        <authorList>
            <consortium name="The Broad Institute Genome Sequencing Platform"/>
            <person name="Russ C."/>
            <person name="Cuomo C."/>
            <person name="Shea T."/>
            <person name="Young S.K."/>
            <person name="Zeng Q."/>
            <person name="Koehrsen M."/>
            <person name="Haas B."/>
            <person name="Borodovsky M."/>
            <person name="Guigo R."/>
            <person name="Alvarado L."/>
            <person name="Berlin A."/>
            <person name="Borenstein D."/>
            <person name="Chen Z."/>
            <person name="Engels R."/>
            <person name="Freedman E."/>
            <person name="Gellesch M."/>
            <person name="Goldberg J."/>
            <person name="Griggs A."/>
            <person name="Gujja S."/>
            <person name="Heiman D."/>
            <person name="Hepburn T."/>
            <person name="Howarth C."/>
            <person name="Jen D."/>
            <person name="Larson L."/>
            <person name="Lewis B."/>
            <person name="Mehta T."/>
            <person name="Park D."/>
            <person name="Pearson M."/>
            <person name="Roberts A."/>
            <person name="Saif S."/>
            <person name="Shenoy N."/>
            <person name="Sisk P."/>
            <person name="Stolte C."/>
            <person name="Sykes S."/>
            <person name="Walk T."/>
            <person name="White J."/>
            <person name="Yandava C."/>
            <person name="Burger G."/>
            <person name="Gray M.W."/>
            <person name="Holland P.W.H."/>
            <person name="King N."/>
            <person name="Lang F.B.F."/>
            <person name="Roger A.J."/>
            <person name="Ruiz-Trillo I."/>
            <person name="Lander E."/>
            <person name="Nusbaum C."/>
        </authorList>
    </citation>
    <scope>NUCLEOTIDE SEQUENCE [LARGE SCALE GENOMIC DNA]</scope>
    <source>
        <strain evidence="3">ATCC 38327</strain>
    </source>
</reference>
<evidence type="ECO:0000313" key="2">
    <source>
        <dbReference type="EMBL" id="KNE65828.1"/>
    </source>
</evidence>
<dbReference type="PROSITE" id="PS51257">
    <property type="entry name" value="PROKAR_LIPOPROTEIN"/>
    <property type="match status" value="1"/>
</dbReference>
<keyword evidence="3" id="KW-1185">Reference proteome</keyword>
<gene>
    <name evidence="2" type="ORF">AMAG_19219</name>
</gene>
<protein>
    <recommendedName>
        <fullName evidence="1">Ketopantoate reductase N-terminal domain-containing protein</fullName>
    </recommendedName>
</protein>
<organism evidence="2 3">
    <name type="scientific">Allomyces macrogynus (strain ATCC 38327)</name>
    <name type="common">Allomyces javanicus var. macrogynus</name>
    <dbReference type="NCBI Taxonomy" id="578462"/>
    <lineage>
        <taxon>Eukaryota</taxon>
        <taxon>Fungi</taxon>
        <taxon>Fungi incertae sedis</taxon>
        <taxon>Blastocladiomycota</taxon>
        <taxon>Blastocladiomycetes</taxon>
        <taxon>Blastocladiales</taxon>
        <taxon>Blastocladiaceae</taxon>
        <taxon>Allomyces</taxon>
    </lineage>
</organism>